<dbReference type="GO" id="GO:0016985">
    <property type="term" value="F:mannan endo-1,4-beta-mannosidase activity"/>
    <property type="evidence" value="ECO:0007669"/>
    <property type="project" value="TreeGrafter"/>
</dbReference>
<evidence type="ECO:0000256" key="1">
    <source>
        <dbReference type="ARBA" id="ARBA00001678"/>
    </source>
</evidence>
<gene>
    <name evidence="11" type="ORF">KCMC57_15080</name>
</gene>
<dbReference type="PANTHER" id="PTHR31451:SF39">
    <property type="entry name" value="MANNAN ENDO-1,4-BETA-MANNOSIDASE 1"/>
    <property type="match status" value="1"/>
</dbReference>
<dbReference type="InterPro" id="IPR045053">
    <property type="entry name" value="MAN-like"/>
</dbReference>
<dbReference type="AlphaFoldDB" id="A0AB33JSZ1"/>
<protein>
    <recommendedName>
        <fullName evidence="3">mannan endo-1,4-beta-mannosidase</fullName>
        <ecNumber evidence="3">3.2.1.78</ecNumber>
    </recommendedName>
</protein>
<evidence type="ECO:0000256" key="4">
    <source>
        <dbReference type="ARBA" id="ARBA00022525"/>
    </source>
</evidence>
<accession>A0AB33JSZ1</accession>
<feature type="chain" id="PRO_5044240473" description="mannan endo-1,4-beta-mannosidase" evidence="9">
    <location>
        <begin position="34"/>
        <end position="434"/>
    </location>
</feature>
<evidence type="ECO:0000256" key="2">
    <source>
        <dbReference type="ARBA" id="ARBA00004613"/>
    </source>
</evidence>
<dbReference type="InterPro" id="IPR006311">
    <property type="entry name" value="TAT_signal"/>
</dbReference>
<dbReference type="GO" id="GO:0000272">
    <property type="term" value="P:polysaccharide catabolic process"/>
    <property type="evidence" value="ECO:0007669"/>
    <property type="project" value="InterPro"/>
</dbReference>
<comment type="subcellular location">
    <subcellularLocation>
        <location evidence="2">Secreted</location>
    </subcellularLocation>
</comment>
<dbReference type="SUPFAM" id="SSF51445">
    <property type="entry name" value="(Trans)glycosidases"/>
    <property type="match status" value="1"/>
</dbReference>
<evidence type="ECO:0000256" key="7">
    <source>
        <dbReference type="ARBA" id="ARBA00023295"/>
    </source>
</evidence>
<dbReference type="GO" id="GO:0005576">
    <property type="term" value="C:extracellular region"/>
    <property type="evidence" value="ECO:0007669"/>
    <property type="project" value="UniProtKB-SubCell"/>
</dbReference>
<name>A0AB33JSZ1_9ACTN</name>
<evidence type="ECO:0000313" key="11">
    <source>
        <dbReference type="EMBL" id="BFP45140.1"/>
    </source>
</evidence>
<evidence type="ECO:0000259" key="10">
    <source>
        <dbReference type="Pfam" id="PF26410"/>
    </source>
</evidence>
<dbReference type="EMBL" id="AP035881">
    <property type="protein sequence ID" value="BFP45140.1"/>
    <property type="molecule type" value="Genomic_DNA"/>
</dbReference>
<feature type="signal peptide" evidence="9">
    <location>
        <begin position="1"/>
        <end position="33"/>
    </location>
</feature>
<organism evidence="11">
    <name type="scientific">Kitasatospora sp. CMC57</name>
    <dbReference type="NCBI Taxonomy" id="3231513"/>
    <lineage>
        <taxon>Bacteria</taxon>
        <taxon>Bacillati</taxon>
        <taxon>Actinomycetota</taxon>
        <taxon>Actinomycetes</taxon>
        <taxon>Kitasatosporales</taxon>
        <taxon>Streptomycetaceae</taxon>
        <taxon>Kitasatospora</taxon>
    </lineage>
</organism>
<evidence type="ECO:0000256" key="3">
    <source>
        <dbReference type="ARBA" id="ARBA00012706"/>
    </source>
</evidence>
<dbReference type="Pfam" id="PF26410">
    <property type="entry name" value="GH5_mannosidase"/>
    <property type="match status" value="1"/>
</dbReference>
<dbReference type="InterPro" id="IPR017853">
    <property type="entry name" value="GH"/>
</dbReference>
<dbReference type="Gene3D" id="3.20.20.80">
    <property type="entry name" value="Glycosidases"/>
    <property type="match status" value="1"/>
</dbReference>
<keyword evidence="4" id="KW-0964">Secreted</keyword>
<dbReference type="PROSITE" id="PS51318">
    <property type="entry name" value="TAT"/>
    <property type="match status" value="1"/>
</dbReference>
<dbReference type="RefSeq" id="WP_407987670.1">
    <property type="nucleotide sequence ID" value="NZ_AP035881.2"/>
</dbReference>
<reference evidence="11" key="1">
    <citation type="submission" date="2024-07" db="EMBL/GenBank/DDBJ databases">
        <title>Complete genome sequences of cellulolytic bacteria, Kitasatospora sp. CMC57 and Streptomyces sp. CMC78, isolated from Japanese agricultural soil.</title>
        <authorList>
            <person name="Hashimoto T."/>
            <person name="Ito M."/>
            <person name="Iwamoto M."/>
            <person name="Fukahori D."/>
            <person name="Shoda T."/>
            <person name="Sakoda M."/>
            <person name="Morohoshi T."/>
            <person name="Mitsuboshi M."/>
            <person name="Nishizawa T."/>
        </authorList>
    </citation>
    <scope>NUCLEOTIDE SEQUENCE</scope>
    <source>
        <strain evidence="11">CMC57</strain>
    </source>
</reference>
<evidence type="ECO:0000256" key="6">
    <source>
        <dbReference type="ARBA" id="ARBA00022801"/>
    </source>
</evidence>
<feature type="region of interest" description="Disordered" evidence="8">
    <location>
        <begin position="32"/>
        <end position="54"/>
    </location>
</feature>
<evidence type="ECO:0000256" key="9">
    <source>
        <dbReference type="SAM" id="SignalP"/>
    </source>
</evidence>
<comment type="catalytic activity">
    <reaction evidence="1">
        <text>Random hydrolysis of (1-&gt;4)-beta-D-mannosidic linkages in mannans, galactomannans and glucomannans.</text>
        <dbReference type="EC" id="3.2.1.78"/>
    </reaction>
</comment>
<keyword evidence="5 9" id="KW-0732">Signal</keyword>
<keyword evidence="7" id="KW-0326">Glycosidase</keyword>
<dbReference type="InterPro" id="IPR001547">
    <property type="entry name" value="Glyco_hydro_5"/>
</dbReference>
<feature type="compositionally biased region" description="Basic and acidic residues" evidence="8">
    <location>
        <begin position="41"/>
        <end position="53"/>
    </location>
</feature>
<sequence length="434" mass="47781">MNDQPRTTSRRTLLGAAALGLATTPLLSGTALATTSAGQDADQRDRGREDSAKRSFVTARGGELRLDGRKFRFGGTNCYYLHQQSHYMIDAVLNDAAAMGLTVIRAWAFADGDGHSHRALQPKPFQYDEAAFDSLDYAVHKAGQLGLRLVLPLVNNWPDYGGMRQYVSWFLGLPDDSYAEGVNHDRFYTDANCKKAYRAWAKHVIGRCNRYTGLRYDADPTVMAWELANEPRCRSDKSGATLLGWAREMSSYVKSLAPRQLLAVGDEGFYGKAGHADYPYSDYEGADWLKLTALPAVDYGTVHVYPQNWGETSGSKPGTDATAWGTRWITDHLADGSKLRKPVVVEEFGLQIDPARDVPDAAARDAAYRAWTDAALANGAAGDQFWLLTSRVDDGSFYPDYDGHRIMWNNDPANPTRAAAQLFAVHAKAMTSAS</sequence>
<dbReference type="PANTHER" id="PTHR31451">
    <property type="match status" value="1"/>
</dbReference>
<evidence type="ECO:0000256" key="8">
    <source>
        <dbReference type="SAM" id="MobiDB-lite"/>
    </source>
</evidence>
<dbReference type="EC" id="3.2.1.78" evidence="3"/>
<evidence type="ECO:0000256" key="5">
    <source>
        <dbReference type="ARBA" id="ARBA00022729"/>
    </source>
</evidence>
<proteinExistence type="predicted"/>
<feature type="domain" description="Glycoside hydrolase family 5" evidence="10">
    <location>
        <begin position="55"/>
        <end position="372"/>
    </location>
</feature>
<keyword evidence="6" id="KW-0378">Hydrolase</keyword>